<dbReference type="EMBL" id="GISG01008605">
    <property type="protein sequence ID" value="MBA4615723.1"/>
    <property type="molecule type" value="Transcribed_RNA"/>
</dbReference>
<dbReference type="AlphaFoldDB" id="A0A7C9CH86"/>
<name>A0A7C9CH86_OPUST</name>
<feature type="compositionally biased region" description="Basic residues" evidence="1">
    <location>
        <begin position="1"/>
        <end position="19"/>
    </location>
</feature>
<proteinExistence type="predicted"/>
<evidence type="ECO:0000256" key="1">
    <source>
        <dbReference type="SAM" id="MobiDB-lite"/>
    </source>
</evidence>
<reference evidence="2" key="2">
    <citation type="submission" date="2020-07" db="EMBL/GenBank/DDBJ databases">
        <authorList>
            <person name="Vera ALvarez R."/>
            <person name="Arias-Moreno D.M."/>
            <person name="Jimenez-Jacinto V."/>
            <person name="Jimenez-Bremont J.F."/>
            <person name="Swaminathan K."/>
            <person name="Moose S.P."/>
            <person name="Guerrero-Gonzalez M.L."/>
            <person name="Marino-Ramirez L."/>
            <person name="Landsman D."/>
            <person name="Rodriguez-Kessler M."/>
            <person name="Delgado-Sanchez P."/>
        </authorList>
    </citation>
    <scope>NUCLEOTIDE SEQUENCE</scope>
    <source>
        <tissue evidence="2">Cladode</tissue>
    </source>
</reference>
<reference evidence="2" key="1">
    <citation type="journal article" date="2013" name="J. Plant Res.">
        <title>Effect of fungi and light on seed germination of three Opuntia species from semiarid lands of central Mexico.</title>
        <authorList>
            <person name="Delgado-Sanchez P."/>
            <person name="Jimenez-Bremont J.F."/>
            <person name="Guerrero-Gonzalez Mde L."/>
            <person name="Flores J."/>
        </authorList>
    </citation>
    <scope>NUCLEOTIDE SEQUENCE</scope>
    <source>
        <tissue evidence="2">Cladode</tissue>
    </source>
</reference>
<protein>
    <submittedName>
        <fullName evidence="2">Uncharacterized protein</fullName>
    </submittedName>
</protein>
<accession>A0A7C9CH86</accession>
<feature type="region of interest" description="Disordered" evidence="1">
    <location>
        <begin position="1"/>
        <end position="34"/>
    </location>
</feature>
<feature type="compositionally biased region" description="Polar residues" evidence="1">
    <location>
        <begin position="22"/>
        <end position="34"/>
    </location>
</feature>
<organism evidence="2">
    <name type="scientific">Opuntia streptacantha</name>
    <name type="common">Prickly pear cactus</name>
    <name type="synonym">Opuntia cardona</name>
    <dbReference type="NCBI Taxonomy" id="393608"/>
    <lineage>
        <taxon>Eukaryota</taxon>
        <taxon>Viridiplantae</taxon>
        <taxon>Streptophyta</taxon>
        <taxon>Embryophyta</taxon>
        <taxon>Tracheophyta</taxon>
        <taxon>Spermatophyta</taxon>
        <taxon>Magnoliopsida</taxon>
        <taxon>eudicotyledons</taxon>
        <taxon>Gunneridae</taxon>
        <taxon>Pentapetalae</taxon>
        <taxon>Caryophyllales</taxon>
        <taxon>Cactineae</taxon>
        <taxon>Cactaceae</taxon>
        <taxon>Opuntioideae</taxon>
        <taxon>Opuntia</taxon>
    </lineage>
</organism>
<sequence>MPSTPHRGRRPPPAVHRRLSPSVRSTGTHASHPISSPTLFWSTAHSIGTSPTAAAYSTMSFAAAAVEPFSFPFISNAHYSFAPPLFRLYQASSHRQLHWLWRQCSGHCRPPIAVADVSSPSGRLLAQPLLLILEIE</sequence>
<evidence type="ECO:0000313" key="2">
    <source>
        <dbReference type="EMBL" id="MBA4615723.1"/>
    </source>
</evidence>